<sequence length="205" mass="22424">MKKITIFSLFALLCSFSISFAQSGLGIKGGVNFNKVYTDAGSLNNNIKESLDTQTGYVFGVFGRIGNKVYLQPEVLFAQRGGTIETTQYGKVKFKYSNIDVPVLVGVRVLKFIRIMGGPVATFKLNEDQKLGESIKSYTSGSFDDAMKQATFGYQIGVGVKILGFDIDLRKEGSLSEISQLNLQGNSQFSQKASGWQITLALKII</sequence>
<keyword evidence="4" id="KW-1185">Reference proteome</keyword>
<protein>
    <submittedName>
        <fullName evidence="3">PorT family protein</fullName>
    </submittedName>
</protein>
<comment type="caution">
    <text evidence="3">The sequence shown here is derived from an EMBL/GenBank/DDBJ whole genome shotgun (WGS) entry which is preliminary data.</text>
</comment>
<gene>
    <name evidence="3" type="ORF">EWM59_02390</name>
</gene>
<accession>A0A4V1ZDS3</accession>
<name>A0A4V1ZDS3_9BACT</name>
<evidence type="ECO:0000313" key="3">
    <source>
        <dbReference type="EMBL" id="RYU97160.1"/>
    </source>
</evidence>
<dbReference type="OrthoDB" id="1001536at2"/>
<proteinExistence type="predicted"/>
<dbReference type="Proteomes" id="UP000293162">
    <property type="component" value="Unassembled WGS sequence"/>
</dbReference>
<reference evidence="3 4" key="1">
    <citation type="submission" date="2019-02" db="EMBL/GenBank/DDBJ databases">
        <title>Bacterial novel species Emticicia sp. 17J42-9 isolated from soil.</title>
        <authorList>
            <person name="Jung H.-Y."/>
        </authorList>
    </citation>
    <scope>NUCLEOTIDE SEQUENCE [LARGE SCALE GENOMIC DNA]</scope>
    <source>
        <strain evidence="3 4">17J42-9</strain>
    </source>
</reference>
<keyword evidence="1" id="KW-0732">Signal</keyword>
<feature type="chain" id="PRO_5021019354" evidence="1">
    <location>
        <begin position="22"/>
        <end position="205"/>
    </location>
</feature>
<feature type="signal peptide" evidence="1">
    <location>
        <begin position="1"/>
        <end position="21"/>
    </location>
</feature>
<dbReference type="AlphaFoldDB" id="A0A4V1ZDS3"/>
<evidence type="ECO:0000256" key="1">
    <source>
        <dbReference type="SAM" id="SignalP"/>
    </source>
</evidence>
<organism evidence="3 4">
    <name type="scientific">Emticicia agri</name>
    <dbReference type="NCBI Taxonomy" id="2492393"/>
    <lineage>
        <taxon>Bacteria</taxon>
        <taxon>Pseudomonadati</taxon>
        <taxon>Bacteroidota</taxon>
        <taxon>Cytophagia</taxon>
        <taxon>Cytophagales</taxon>
        <taxon>Leadbetterellaceae</taxon>
        <taxon>Emticicia</taxon>
    </lineage>
</organism>
<dbReference type="RefSeq" id="WP_130019355.1">
    <property type="nucleotide sequence ID" value="NZ_SEWF01000003.1"/>
</dbReference>
<dbReference type="EMBL" id="SEWF01000003">
    <property type="protein sequence ID" value="RYU97160.1"/>
    <property type="molecule type" value="Genomic_DNA"/>
</dbReference>
<dbReference type="InterPro" id="IPR025665">
    <property type="entry name" value="Beta-barrel_OMP_2"/>
</dbReference>
<feature type="domain" description="Outer membrane protein beta-barrel" evidence="2">
    <location>
        <begin position="20"/>
        <end position="176"/>
    </location>
</feature>
<evidence type="ECO:0000259" key="2">
    <source>
        <dbReference type="Pfam" id="PF13568"/>
    </source>
</evidence>
<dbReference type="Pfam" id="PF13568">
    <property type="entry name" value="OMP_b-brl_2"/>
    <property type="match status" value="1"/>
</dbReference>
<evidence type="ECO:0000313" key="4">
    <source>
        <dbReference type="Proteomes" id="UP000293162"/>
    </source>
</evidence>